<dbReference type="AlphaFoldDB" id="A0A1Q2C4A6"/>
<dbReference type="EMBL" id="CP012098">
    <property type="protein sequence ID" value="AQP38429.1"/>
    <property type="molecule type" value="Genomic_DNA"/>
</dbReference>
<evidence type="ECO:0000313" key="2">
    <source>
        <dbReference type="Proteomes" id="UP000188159"/>
    </source>
</evidence>
<gene>
    <name evidence="1" type="ORF">DO83_01520</name>
</gene>
<protein>
    <submittedName>
        <fullName evidence="1">Uncharacterized protein</fullName>
    </submittedName>
</protein>
<name>A0A1Q2C4A6_ANAHA</name>
<sequence length="84" mass="10088">MINSNILKTWNEERIKYQIRYAKSCAEYHKDPENLDNKGHMHEQSWVLINVFGLSAKQVEEVEREDGFTTEDILSPEFERWCRL</sequence>
<reference evidence="1 2" key="1">
    <citation type="journal article" date="2016" name="Sci. Rep.">
        <title>Accelerated dysbiosis of gut microbiota during aggravation of DSS-induced colitis by a butyrate-producing bacterium.</title>
        <authorList>
            <person name="Zhang Q."/>
            <person name="Wu Y."/>
            <person name="Wang J."/>
            <person name="Wu G."/>
            <person name="Long W."/>
            <person name="Xue Z."/>
            <person name="Wang L."/>
            <person name="Zhang X."/>
            <person name="Pang X."/>
            <person name="Zhao Y."/>
            <person name="Zhao L."/>
            <person name="Zhang C."/>
        </authorList>
    </citation>
    <scope>NUCLEOTIDE SEQUENCE [LARGE SCALE GENOMIC DNA]</scope>
    <source>
        <strain evidence="1 2">BPB5</strain>
    </source>
</reference>
<organism evidence="1 2">
    <name type="scientific">Anaerostipes hadrus</name>
    <dbReference type="NCBI Taxonomy" id="649756"/>
    <lineage>
        <taxon>Bacteria</taxon>
        <taxon>Bacillati</taxon>
        <taxon>Bacillota</taxon>
        <taxon>Clostridia</taxon>
        <taxon>Lachnospirales</taxon>
        <taxon>Lachnospiraceae</taxon>
        <taxon>Anaerostipes</taxon>
    </lineage>
</organism>
<accession>A0A1Q2C4A6</accession>
<evidence type="ECO:0000313" key="1">
    <source>
        <dbReference type="EMBL" id="AQP38429.1"/>
    </source>
</evidence>
<dbReference type="Proteomes" id="UP000188159">
    <property type="component" value="Chromosome"/>
</dbReference>
<dbReference type="RefSeq" id="WP_077325319.1">
    <property type="nucleotide sequence ID" value="NZ_CP012098.1"/>
</dbReference>
<proteinExistence type="predicted"/>